<accession>A0ACC0GKV9</accession>
<name>A0ACC0GKV9_9ERIC</name>
<evidence type="ECO:0000313" key="1">
    <source>
        <dbReference type="EMBL" id="KAI8001093.1"/>
    </source>
</evidence>
<organism evidence="1 2">
    <name type="scientific">Camellia lanceoleosa</name>
    <dbReference type="NCBI Taxonomy" id="1840588"/>
    <lineage>
        <taxon>Eukaryota</taxon>
        <taxon>Viridiplantae</taxon>
        <taxon>Streptophyta</taxon>
        <taxon>Embryophyta</taxon>
        <taxon>Tracheophyta</taxon>
        <taxon>Spermatophyta</taxon>
        <taxon>Magnoliopsida</taxon>
        <taxon>eudicotyledons</taxon>
        <taxon>Gunneridae</taxon>
        <taxon>Pentapetalae</taxon>
        <taxon>asterids</taxon>
        <taxon>Ericales</taxon>
        <taxon>Theaceae</taxon>
        <taxon>Camellia</taxon>
    </lineage>
</organism>
<dbReference type="EMBL" id="CM045765">
    <property type="protein sequence ID" value="KAI8001093.1"/>
    <property type="molecule type" value="Genomic_DNA"/>
</dbReference>
<sequence length="86" mass="9197">MKENRLFDILDAGVAKEGGKEGILAVANLAKRCLNLSGSKRPTMKEVVMELEGIRLSNGASIVKPDCEEVDNSIHELTGPLEGTST</sequence>
<dbReference type="Proteomes" id="UP001060215">
    <property type="component" value="Chromosome 8"/>
</dbReference>
<evidence type="ECO:0000313" key="2">
    <source>
        <dbReference type="Proteomes" id="UP001060215"/>
    </source>
</evidence>
<gene>
    <name evidence="1" type="ORF">LOK49_LG09G02588</name>
</gene>
<keyword evidence="2" id="KW-1185">Reference proteome</keyword>
<reference evidence="1 2" key="1">
    <citation type="journal article" date="2022" name="Plant J.">
        <title>Chromosome-level genome of Camellia lanceoleosa provides a valuable resource for understanding genome evolution and self-incompatibility.</title>
        <authorList>
            <person name="Gong W."/>
            <person name="Xiao S."/>
            <person name="Wang L."/>
            <person name="Liao Z."/>
            <person name="Chang Y."/>
            <person name="Mo W."/>
            <person name="Hu G."/>
            <person name="Li W."/>
            <person name="Zhao G."/>
            <person name="Zhu H."/>
            <person name="Hu X."/>
            <person name="Ji K."/>
            <person name="Xiang X."/>
            <person name="Song Q."/>
            <person name="Yuan D."/>
            <person name="Jin S."/>
            <person name="Zhang L."/>
        </authorList>
    </citation>
    <scope>NUCLEOTIDE SEQUENCE [LARGE SCALE GENOMIC DNA]</scope>
    <source>
        <strain evidence="1">SQ_2022a</strain>
    </source>
</reference>
<comment type="caution">
    <text evidence="1">The sequence shown here is derived from an EMBL/GenBank/DDBJ whole genome shotgun (WGS) entry which is preliminary data.</text>
</comment>
<protein>
    <submittedName>
        <fullName evidence="1">Wall-associated receptor kinase-like 2</fullName>
    </submittedName>
</protein>
<proteinExistence type="predicted"/>